<keyword evidence="3 4" id="KW-0732">Signal</keyword>
<dbReference type="Pfam" id="PF10627">
    <property type="entry name" value="CsgE"/>
    <property type="match status" value="1"/>
</dbReference>
<evidence type="ECO:0000256" key="4">
    <source>
        <dbReference type="SAM" id="SignalP"/>
    </source>
</evidence>
<gene>
    <name evidence="5" type="ORF">HH216_09865</name>
</gene>
<dbReference type="KEGG" id="srho:HH216_09865"/>
<comment type="function">
    <text evidence="1">May be involved in the biogenesis of curli organelles.</text>
</comment>
<dbReference type="RefSeq" id="WP_169550668.1">
    <property type="nucleotide sequence ID" value="NZ_CP051677.1"/>
</dbReference>
<organism evidence="5 6">
    <name type="scientific">Spirosoma rhododendri</name>
    <dbReference type="NCBI Taxonomy" id="2728024"/>
    <lineage>
        <taxon>Bacteria</taxon>
        <taxon>Pseudomonadati</taxon>
        <taxon>Bacteroidota</taxon>
        <taxon>Cytophagia</taxon>
        <taxon>Cytophagales</taxon>
        <taxon>Cytophagaceae</taxon>
        <taxon>Spirosoma</taxon>
    </lineage>
</organism>
<dbReference type="InterPro" id="IPR018900">
    <property type="entry name" value="Curli_CsgE"/>
</dbReference>
<reference evidence="5 6" key="1">
    <citation type="submission" date="2020-04" db="EMBL/GenBank/DDBJ databases">
        <title>Genome sequencing of novel species.</title>
        <authorList>
            <person name="Heo J."/>
            <person name="Kim S.-J."/>
            <person name="Kim J.-S."/>
            <person name="Hong S.-B."/>
            <person name="Kwon S.-W."/>
        </authorList>
    </citation>
    <scope>NUCLEOTIDE SEQUENCE [LARGE SCALE GENOMIC DNA]</scope>
    <source>
        <strain evidence="5 6">CJU-R4</strain>
    </source>
</reference>
<evidence type="ECO:0000313" key="5">
    <source>
        <dbReference type="EMBL" id="QJD78700.1"/>
    </source>
</evidence>
<sequence length="174" mass="19472">MTTLRNLLLICLVLLQLVCRAQDPDLDGKLIEETMSEAVIAEEGTETLLLDNTRSKIGRDFYEAFFRYYAELPKAASPALMPADSTVKVTPNLELDINAFIVTIEELPAFGVGTSIISISLNDQLIWQNYIQARQDVLEAYALNAAETINQYVVNYQEVQRSLESDDQKGSGMF</sequence>
<evidence type="ECO:0000256" key="2">
    <source>
        <dbReference type="ARBA" id="ARBA00014024"/>
    </source>
</evidence>
<dbReference type="EMBL" id="CP051677">
    <property type="protein sequence ID" value="QJD78700.1"/>
    <property type="molecule type" value="Genomic_DNA"/>
</dbReference>
<accession>A0A7L5DT19</accession>
<feature type="chain" id="PRO_5029504141" description="Curli production assembly/transport component CsgE" evidence="4">
    <location>
        <begin position="22"/>
        <end position="174"/>
    </location>
</feature>
<name>A0A7L5DT19_9BACT</name>
<evidence type="ECO:0000313" key="6">
    <source>
        <dbReference type="Proteomes" id="UP000501128"/>
    </source>
</evidence>
<proteinExistence type="predicted"/>
<dbReference type="Proteomes" id="UP000501128">
    <property type="component" value="Chromosome"/>
</dbReference>
<evidence type="ECO:0000256" key="1">
    <source>
        <dbReference type="ARBA" id="ARBA00003989"/>
    </source>
</evidence>
<evidence type="ECO:0000256" key="3">
    <source>
        <dbReference type="ARBA" id="ARBA00022729"/>
    </source>
</evidence>
<feature type="signal peptide" evidence="4">
    <location>
        <begin position="1"/>
        <end position="21"/>
    </location>
</feature>
<dbReference type="AlphaFoldDB" id="A0A7L5DT19"/>
<keyword evidence="6" id="KW-1185">Reference proteome</keyword>
<protein>
    <recommendedName>
        <fullName evidence="2">Curli production assembly/transport component CsgE</fullName>
    </recommendedName>
</protein>